<keyword evidence="2" id="KW-0378">Hydrolase</keyword>
<comment type="caution">
    <text evidence="2">The sequence shown here is derived from an EMBL/GenBank/DDBJ whole genome shotgun (WGS) entry which is preliminary data.</text>
</comment>
<dbReference type="InterPro" id="IPR003010">
    <property type="entry name" value="C-N_Hydrolase"/>
</dbReference>
<dbReference type="InterPro" id="IPR036526">
    <property type="entry name" value="C-N_Hydrolase_sf"/>
</dbReference>
<dbReference type="PROSITE" id="PS50263">
    <property type="entry name" value="CN_HYDROLASE"/>
    <property type="match status" value="1"/>
</dbReference>
<accession>A0A7C2VFG1</accession>
<evidence type="ECO:0000313" key="2">
    <source>
        <dbReference type="EMBL" id="HEW46708.1"/>
    </source>
</evidence>
<dbReference type="AlphaFoldDB" id="A0A7C2VFG1"/>
<dbReference type="PANTHER" id="PTHR23088:SF27">
    <property type="entry name" value="DEAMINATED GLUTATHIONE AMIDASE"/>
    <property type="match status" value="1"/>
</dbReference>
<proteinExistence type="predicted"/>
<name>A0A7C2VFG1_9AQUI</name>
<dbReference type="SUPFAM" id="SSF56317">
    <property type="entry name" value="Carbon-nitrogen hydrolase"/>
    <property type="match status" value="1"/>
</dbReference>
<sequence length="245" mass="28222">MLNLAVVQYRPAFGKVEENLSKVLDLLKYIKEGSIVALPEMWKCGFDYENLAEHAEKTEDVLEEIKRVSFERDLTLVGTYPLKLEGKIYNSAILVEKGKIIGIRHKIKLFPLYEEPKHFTPGIENTVFESYKAKLGILICFELRFPELSQSLRDADILIVPSMWGEKRKEHLKALSRARAIENQSFLMLSNAWGRVGEEEYAGHSAIYSPWGEVLAFSEKGDSILQVSVEKEQVRRVRKYIPLRF</sequence>
<reference evidence="2" key="1">
    <citation type="journal article" date="2020" name="mSystems">
        <title>Genome- and Community-Level Interaction Insights into Carbon Utilization and Element Cycling Functions of Hydrothermarchaeota in Hydrothermal Sediment.</title>
        <authorList>
            <person name="Zhou Z."/>
            <person name="Liu Y."/>
            <person name="Xu W."/>
            <person name="Pan J."/>
            <person name="Luo Z.H."/>
            <person name="Li M."/>
        </authorList>
    </citation>
    <scope>NUCLEOTIDE SEQUENCE [LARGE SCALE GENOMIC DNA]</scope>
    <source>
        <strain evidence="2">SpSt-132</strain>
    </source>
</reference>
<dbReference type="GO" id="GO:0016787">
    <property type="term" value="F:hydrolase activity"/>
    <property type="evidence" value="ECO:0007669"/>
    <property type="project" value="UniProtKB-KW"/>
</dbReference>
<dbReference type="EMBL" id="DSFP01000072">
    <property type="protein sequence ID" value="HEW46708.1"/>
    <property type="molecule type" value="Genomic_DNA"/>
</dbReference>
<feature type="domain" description="CN hydrolase" evidence="1">
    <location>
        <begin position="2"/>
        <end position="231"/>
    </location>
</feature>
<dbReference type="Gene3D" id="3.60.110.10">
    <property type="entry name" value="Carbon-nitrogen hydrolase"/>
    <property type="match status" value="1"/>
</dbReference>
<gene>
    <name evidence="2" type="ORF">ENO47_08640</name>
</gene>
<dbReference type="Pfam" id="PF00795">
    <property type="entry name" value="CN_hydrolase"/>
    <property type="match status" value="1"/>
</dbReference>
<organism evidence="2">
    <name type="scientific">Hydrogenobacter sp</name>
    <dbReference type="NCBI Taxonomy" id="2152829"/>
    <lineage>
        <taxon>Bacteria</taxon>
        <taxon>Pseudomonadati</taxon>
        <taxon>Aquificota</taxon>
        <taxon>Aquificia</taxon>
        <taxon>Aquificales</taxon>
        <taxon>Aquificaceae</taxon>
        <taxon>Hydrogenobacter</taxon>
    </lineage>
</organism>
<evidence type="ECO:0000259" key="1">
    <source>
        <dbReference type="PROSITE" id="PS50263"/>
    </source>
</evidence>
<protein>
    <submittedName>
        <fullName evidence="2">Carbon-nitrogen hydrolase family protein</fullName>
    </submittedName>
</protein>
<dbReference type="PANTHER" id="PTHR23088">
    <property type="entry name" value="NITRILASE-RELATED"/>
    <property type="match status" value="1"/>
</dbReference>